<sequence length="93" mass="9450">MRIRRTEEGPSRRVVEWDVVGENVGRIGGWGFAGGPAALAAWGRGVRVAAGRGAGSAAGRRGHGVVQEAVEGVVVVAFGLVVVVGETEGGEVD</sequence>
<accession>A0AB34II20</accession>
<evidence type="ECO:0000313" key="2">
    <source>
        <dbReference type="Proteomes" id="UP001515480"/>
    </source>
</evidence>
<dbReference type="EMBL" id="JBGBPQ010000026">
    <property type="protein sequence ID" value="KAL1498837.1"/>
    <property type="molecule type" value="Genomic_DNA"/>
</dbReference>
<keyword evidence="2" id="KW-1185">Reference proteome</keyword>
<comment type="caution">
    <text evidence="1">The sequence shown here is derived from an EMBL/GenBank/DDBJ whole genome shotgun (WGS) entry which is preliminary data.</text>
</comment>
<evidence type="ECO:0000313" key="1">
    <source>
        <dbReference type="EMBL" id="KAL1498837.1"/>
    </source>
</evidence>
<gene>
    <name evidence="1" type="ORF">AB1Y20_013363</name>
</gene>
<protein>
    <submittedName>
        <fullName evidence="1">Uncharacterized protein</fullName>
    </submittedName>
</protein>
<organism evidence="1 2">
    <name type="scientific">Prymnesium parvum</name>
    <name type="common">Toxic golden alga</name>
    <dbReference type="NCBI Taxonomy" id="97485"/>
    <lineage>
        <taxon>Eukaryota</taxon>
        <taxon>Haptista</taxon>
        <taxon>Haptophyta</taxon>
        <taxon>Prymnesiophyceae</taxon>
        <taxon>Prymnesiales</taxon>
        <taxon>Prymnesiaceae</taxon>
        <taxon>Prymnesium</taxon>
    </lineage>
</organism>
<dbReference type="Proteomes" id="UP001515480">
    <property type="component" value="Unassembled WGS sequence"/>
</dbReference>
<proteinExistence type="predicted"/>
<name>A0AB34II20_PRYPA</name>
<reference evidence="1 2" key="1">
    <citation type="journal article" date="2024" name="Science">
        <title>Giant polyketide synthase enzymes in the biosynthesis of giant marine polyether toxins.</title>
        <authorList>
            <person name="Fallon T.R."/>
            <person name="Shende V.V."/>
            <person name="Wierzbicki I.H."/>
            <person name="Pendleton A.L."/>
            <person name="Watervoot N.F."/>
            <person name="Auber R.P."/>
            <person name="Gonzalez D.J."/>
            <person name="Wisecaver J.H."/>
            <person name="Moore B.S."/>
        </authorList>
    </citation>
    <scope>NUCLEOTIDE SEQUENCE [LARGE SCALE GENOMIC DNA]</scope>
    <source>
        <strain evidence="1 2">12B1</strain>
    </source>
</reference>
<dbReference type="AlphaFoldDB" id="A0AB34II20"/>